<evidence type="ECO:0000313" key="2">
    <source>
        <dbReference type="EMBL" id="KAG2330877.1"/>
    </source>
</evidence>
<dbReference type="AlphaFoldDB" id="A0A8X8BDM2"/>
<protein>
    <submittedName>
        <fullName evidence="2">Uncharacterized protein</fullName>
    </submittedName>
</protein>
<organism evidence="2 3">
    <name type="scientific">Brassica carinata</name>
    <name type="common">Ethiopian mustard</name>
    <name type="synonym">Abyssinian cabbage</name>
    <dbReference type="NCBI Taxonomy" id="52824"/>
    <lineage>
        <taxon>Eukaryota</taxon>
        <taxon>Viridiplantae</taxon>
        <taxon>Streptophyta</taxon>
        <taxon>Embryophyta</taxon>
        <taxon>Tracheophyta</taxon>
        <taxon>Spermatophyta</taxon>
        <taxon>Magnoliopsida</taxon>
        <taxon>eudicotyledons</taxon>
        <taxon>Gunneridae</taxon>
        <taxon>Pentapetalae</taxon>
        <taxon>rosids</taxon>
        <taxon>malvids</taxon>
        <taxon>Brassicales</taxon>
        <taxon>Brassicaceae</taxon>
        <taxon>Brassiceae</taxon>
        <taxon>Brassica</taxon>
    </lineage>
</organism>
<feature type="compositionally biased region" description="Polar residues" evidence="1">
    <location>
        <begin position="180"/>
        <end position="192"/>
    </location>
</feature>
<gene>
    <name evidence="2" type="ORF">Bca52824_002057</name>
</gene>
<comment type="caution">
    <text evidence="2">The sequence shown here is derived from an EMBL/GenBank/DDBJ whole genome shotgun (WGS) entry which is preliminary data.</text>
</comment>
<accession>A0A8X8BDM2</accession>
<reference evidence="2 3" key="1">
    <citation type="submission" date="2020-02" db="EMBL/GenBank/DDBJ databases">
        <authorList>
            <person name="Ma Q."/>
            <person name="Huang Y."/>
            <person name="Song X."/>
            <person name="Pei D."/>
        </authorList>
    </citation>
    <scope>NUCLEOTIDE SEQUENCE [LARGE SCALE GENOMIC DNA]</scope>
    <source>
        <strain evidence="2">Sxm20200214</strain>
        <tissue evidence="2">Leaf</tissue>
    </source>
</reference>
<name>A0A8X8BDM2_BRACI</name>
<feature type="region of interest" description="Disordered" evidence="1">
    <location>
        <begin position="242"/>
        <end position="268"/>
    </location>
</feature>
<evidence type="ECO:0000313" key="3">
    <source>
        <dbReference type="Proteomes" id="UP000886595"/>
    </source>
</evidence>
<dbReference type="EMBL" id="JAAMPC010000001">
    <property type="protein sequence ID" value="KAG2330877.1"/>
    <property type="molecule type" value="Genomic_DNA"/>
</dbReference>
<keyword evidence="3" id="KW-1185">Reference proteome</keyword>
<sequence length="303" mass="34039">MQDERVDLIMDMIQKKYDWSNHEWDFQETVEPFVEKMVQIKRRLEKQDTGAESMKKRLLFQRSTEKYRDLEEKMKSYIQVMFKSSLTALGLEVHDMIDDRVAKLEDKLLSSQNQGGALAYTHSHGDVLTFTQTSGPVPASGHAPTSTHDAVSDYNRAPPPTMMSAPTSAPAPTTKRSRASAPSRTQGPTPSHTGGPVNTAKTRSQTKDADLSDVFGSLFSTLDANLGTQEYLQKTMGNLLQESNVDGFDPSQDKQSEEPSAFTTPMTSFRPEIFKRPFLTDIDDPEVRCKDSDYELVFVPEEK</sequence>
<dbReference type="Proteomes" id="UP000886595">
    <property type="component" value="Unassembled WGS sequence"/>
</dbReference>
<evidence type="ECO:0000256" key="1">
    <source>
        <dbReference type="SAM" id="MobiDB-lite"/>
    </source>
</evidence>
<proteinExistence type="predicted"/>
<dbReference type="OrthoDB" id="1061850at2759"/>
<feature type="region of interest" description="Disordered" evidence="1">
    <location>
        <begin position="131"/>
        <end position="207"/>
    </location>
</feature>